<dbReference type="InterPro" id="IPR000569">
    <property type="entry name" value="HECT_dom"/>
</dbReference>
<feature type="compositionally biased region" description="Basic and acidic residues" evidence="6">
    <location>
        <begin position="1052"/>
        <end position="1066"/>
    </location>
</feature>
<feature type="region of interest" description="Disordered" evidence="6">
    <location>
        <begin position="1052"/>
        <end position="1083"/>
    </location>
</feature>
<comment type="catalytic activity">
    <reaction evidence="1">
        <text>S-ubiquitinyl-[E2 ubiquitin-conjugating enzyme]-L-cysteine + [acceptor protein]-L-lysine = [E2 ubiquitin-conjugating enzyme]-L-cysteine + N(6)-ubiquitinyl-[acceptor protein]-L-lysine.</text>
        <dbReference type="EC" id="2.3.2.26"/>
    </reaction>
</comment>
<dbReference type="SMART" id="SM00119">
    <property type="entry name" value="HECTc"/>
    <property type="match status" value="1"/>
</dbReference>
<dbReference type="Pfam" id="PF00632">
    <property type="entry name" value="HECT"/>
    <property type="match status" value="1"/>
</dbReference>
<dbReference type="GO" id="GO:0016607">
    <property type="term" value="C:nuclear speck"/>
    <property type="evidence" value="ECO:0007669"/>
    <property type="project" value="TreeGrafter"/>
</dbReference>
<dbReference type="InterPro" id="IPR045322">
    <property type="entry name" value="HECTD1/TRIP12-like"/>
</dbReference>
<sequence length="2193" mass="233450">MDRDRVSRHSASSNRHNSRADLSSSSSNNPKLATSASASSSQFSSSAHIGPSSSAANTSSKTQAGPSTPATPSKRSNNSNSKRAAQSTPGDQEAESVRAASSSTSELKGKGKEVSAPQVFRRSTRNVSQPSHSPTLVSKAAKEAAASSSSSRSGKRAAPDAESSQDPENGKRSKPNTSASRRNSIVSSIATPSNRMTQKRNSVTSAASSAASSTQSHGKSKGKSRSSRSGRQSNQGHGLVTATASSSASNMDIQCGLNHDDDSESHVEVKPEIAEPEQGHDMEEKTSSVVDPDSSSTAEAKSTQTAKVDGVAKDEEEGQDAEAMHDDDDEDEEEDDGEGDDNFEDEQEDDYDDGHQDGADEGAFGMNIRAMAGYMTGLTGRFRSLLASLRGRNDPQTQLAALQELSDLLIVSTEDSLAGYFPIDSFVKELIYIMGGPKPSDHGTSSSSRTAGGGAASGSHMSLHDADSSSGSDLGVSVKKEDDEDAAMAAAIAAAAGFEDNGEVMLIACRCLANLMEAMPYAAHSVVTCGAIPILCSKLIEITFIDLAEQVLQTLEKISIDYPSAIVKEGGLNAMLQFLDFFNIHVQRTAMTTAANCCRKLTADSFAMVSDIMPIVQNVLGYADQRLVESACKCVVRMIDSYRHHPELLEQLITSELVGPLCELLLAASGGSGASTASVIIGSNTHTELLKALGTASKASPEAAVTLLDKNIVETLYQLLTGSTPPRDITAQSLQAEGSSSVPAVTIEDISSDTAVSAAVAIVPDGTNVAVADMAVLQNLAQRPKEQIQDALSLIAELLPPLPRDGIFDSRAYSEKVHRRMLQKQKEKEREIRRAARAGRRAASASASGSSTSNKDKAPRVDADGDTEMTESTIAEGSGDVTASTAEGQGSSSVADASGDAGSSGNTTGQGSAAQRVERTKSDREVAKEAAHTRRIDKLKEHDGPVRRFSQLMLPTLVEVYAASVTLHVRTKALNAILKITSFMEDDDLRAILKDVPVANFVADILSSREHATLVQSALQMVELLFVKLPDVYQMVLRREGVMFEVDDIATREPTGKGKAPEKTPDKTSSAVKSEPVPLALPSRTPITTSQAAAADRAAALSAVGGSTSNRDTSAVYEYGVASRNTFSSMATQAASEAEDANIWRARILRDRFTADTIAGDGGKRAGQALDEIKQLVASLSDKKTTDLEALGATVTKVAELFGKREEPISSFELLKSGLIESLYLFSTSGDFAVELQERRKLLVQAFMPASASGASPASILVRRLQESLSRLENVDITTAISTGGDETRRSPTSILAKQLRLRLVAEDSTDIPRSCHQVVVTIHAIASFQSLNDYLRPKIAASAGAGPSGSGSGGSGSGSAGDSNSRLSNILAALSAAGNGMDSSGLAAATALRQSLAALSSQVAASTNAAASASASGAPRITATSESRSGAAAASGSSEADKAIRRRSSRLELNAGETSAAAESSTASNREENAETEAGSSAAAAAAGDSSLPAGTESDEALARRLVEGLLQEGYDEDMFTDEEYEEEVIEDDLPADAAPEQAEKAVALKVASNGNVVAETSTATEPAADTGEASTSSAAAQESSTAAAGRNARATYSAALQRKTTDWHLEFFMDGKPINLKSTIYGAVHNFEATRSSSLSLSNRYIWQNIYTVTYKKVSGPVPTEGETNATPEPEQLNSAAIVLPESIPKDAPYANILQLLGVMHDLNTLWREKGDHHIVLDGRASALAESSFINNKLTAKLNRQLEEPMIVASSCLPGWCMDLPRAFPFLFPFETRYSYLQSTSFGYARLLTKWQSQHSRTQDSGSRRDESFGFLSRLQRQKVRISRSRLFESAMKVFELYGHNTSVLEVEYFEEVGTGLGPTLEFYALVSREFARRDLGIWRDDGHGTSGPKFVTPTGGLFPLPQSSSDLETEEGKHRVAIFKTLGQFVAKALLDSRIIDCNFSPVFMKAVLNTKIPVTTASLRAVDPMLARSMDQLLEMDAETLDAMSLDFTLPGHPGVELVEDGKQKTVTVNNIQEYVDGVITQTMRDGIQPLVRAFRKGFNLIMPLQALSSFTADELVMLFGNMDEDWSETTLLASIKPDHGFNAESASFRDLVAIMADFDTTKRREFLQWLTGSPKLPIGGFAGLHPQLTIVKRPHEAPLAPDDYLPSVMTCVNYLKMPGYSSRDKMRRRLETAMSEGSGSFYLS</sequence>
<feature type="compositionally biased region" description="Low complexity" evidence="6">
    <location>
        <begin position="205"/>
        <end position="217"/>
    </location>
</feature>
<feature type="compositionally biased region" description="Basic and acidic residues" evidence="6">
    <location>
        <begin position="854"/>
        <end position="863"/>
    </location>
</feature>
<feature type="compositionally biased region" description="Low complexity" evidence="6">
    <location>
        <begin position="1569"/>
        <end position="1591"/>
    </location>
</feature>
<feature type="compositionally biased region" description="Polar residues" evidence="6">
    <location>
        <begin position="870"/>
        <end position="889"/>
    </location>
</feature>
<feature type="region of interest" description="Disordered" evidence="6">
    <location>
        <begin position="1411"/>
        <end position="1499"/>
    </location>
</feature>
<dbReference type="PANTHER" id="PTHR45670:SF1">
    <property type="entry name" value="E3 UBIQUITIN-PROTEIN LIGASE HECTD1"/>
    <property type="match status" value="1"/>
</dbReference>
<dbReference type="SUPFAM" id="SSF48371">
    <property type="entry name" value="ARM repeat"/>
    <property type="match status" value="1"/>
</dbReference>
<dbReference type="Gene3D" id="3.30.2410.10">
    <property type="entry name" value="Hect, E3 ligase catalytic domain"/>
    <property type="match status" value="1"/>
</dbReference>
<keyword evidence="4" id="KW-0808">Transferase</keyword>
<reference evidence="7" key="2">
    <citation type="journal article" date="2019" name="IMA Fungus">
        <title>Genome sequencing and comparison of five Tilletia species to identify candidate genes for the detection of regulated species infecting wheat.</title>
        <authorList>
            <person name="Nguyen H.D.T."/>
            <person name="Sultana T."/>
            <person name="Kesanakurti P."/>
            <person name="Hambleton S."/>
        </authorList>
    </citation>
    <scope>NUCLEOTIDE SEQUENCE</scope>
    <source>
        <strain evidence="7">DAOMC 236416</strain>
    </source>
</reference>
<feature type="compositionally biased region" description="Low complexity" evidence="6">
    <location>
        <begin position="1477"/>
        <end position="1496"/>
    </location>
</feature>
<name>A0A177TVT4_9BASI</name>
<organism evidence="7 8">
    <name type="scientific">Tilletia indica</name>
    <dbReference type="NCBI Taxonomy" id="43049"/>
    <lineage>
        <taxon>Eukaryota</taxon>
        <taxon>Fungi</taxon>
        <taxon>Dikarya</taxon>
        <taxon>Basidiomycota</taxon>
        <taxon>Ustilaginomycotina</taxon>
        <taxon>Exobasidiomycetes</taxon>
        <taxon>Tilletiales</taxon>
        <taxon>Tilletiaceae</taxon>
        <taxon>Tilletia</taxon>
    </lineage>
</organism>
<feature type="region of interest" description="Disordered" evidence="6">
    <location>
        <begin position="1"/>
        <end position="362"/>
    </location>
</feature>
<evidence type="ECO:0000256" key="5">
    <source>
        <dbReference type="ARBA" id="ARBA00022786"/>
    </source>
</evidence>
<protein>
    <recommendedName>
        <fullName evidence="3">HECT-type E3 ubiquitin transferase</fullName>
        <ecNumber evidence="3">2.3.2.26</ecNumber>
    </recommendedName>
</protein>
<feature type="compositionally biased region" description="Basic and acidic residues" evidence="6">
    <location>
        <begin position="916"/>
        <end position="939"/>
    </location>
</feature>
<feature type="compositionally biased region" description="Low complexity" evidence="6">
    <location>
        <begin position="468"/>
        <end position="477"/>
    </location>
</feature>
<feature type="region of interest" description="Disordered" evidence="6">
    <location>
        <begin position="438"/>
        <end position="477"/>
    </location>
</feature>
<comment type="caution">
    <text evidence="7">The sequence shown here is derived from an EMBL/GenBank/DDBJ whole genome shotgun (WGS) entry which is preliminary data.</text>
</comment>
<feature type="region of interest" description="Disordered" evidence="6">
    <location>
        <begin position="818"/>
        <end position="939"/>
    </location>
</feature>
<feature type="compositionally biased region" description="Polar residues" evidence="6">
    <location>
        <begin position="125"/>
        <end position="136"/>
    </location>
</feature>
<comment type="similarity">
    <text evidence="2">Belongs to the UPL family. K-HECT subfamily.</text>
</comment>
<evidence type="ECO:0000256" key="2">
    <source>
        <dbReference type="ARBA" id="ARBA00006331"/>
    </source>
</evidence>
<dbReference type="PANTHER" id="PTHR45670">
    <property type="entry name" value="E3 UBIQUITIN-PROTEIN LIGASE TRIP12"/>
    <property type="match status" value="1"/>
</dbReference>
<dbReference type="EC" id="2.3.2.26" evidence="3"/>
<dbReference type="InterPro" id="IPR011989">
    <property type="entry name" value="ARM-like"/>
</dbReference>
<feature type="compositionally biased region" description="Low complexity" evidence="6">
    <location>
        <begin position="890"/>
        <end position="905"/>
    </location>
</feature>
<feature type="compositionally biased region" description="Basic and acidic residues" evidence="6">
    <location>
        <begin position="824"/>
        <end position="834"/>
    </location>
</feature>
<dbReference type="SUPFAM" id="SSF56204">
    <property type="entry name" value="Hect, E3 ligase catalytic domain"/>
    <property type="match status" value="1"/>
</dbReference>
<feature type="compositionally biased region" description="Acidic residues" evidence="6">
    <location>
        <begin position="314"/>
        <end position="352"/>
    </location>
</feature>
<keyword evidence="8" id="KW-1185">Reference proteome</keyword>
<feature type="compositionally biased region" description="Low complexity" evidence="6">
    <location>
        <begin position="73"/>
        <end position="83"/>
    </location>
</feature>
<gene>
    <name evidence="7" type="ORF">A4X13_0g1614</name>
</gene>
<evidence type="ECO:0000313" key="8">
    <source>
        <dbReference type="Proteomes" id="UP000077521"/>
    </source>
</evidence>
<feature type="region of interest" description="Disordered" evidence="6">
    <location>
        <begin position="1564"/>
        <end position="1592"/>
    </location>
</feature>
<dbReference type="Proteomes" id="UP000077521">
    <property type="component" value="Unassembled WGS sequence"/>
</dbReference>
<feature type="compositionally biased region" description="Basic residues" evidence="6">
    <location>
        <begin position="218"/>
        <end position="228"/>
    </location>
</feature>
<evidence type="ECO:0000256" key="6">
    <source>
        <dbReference type="SAM" id="MobiDB-lite"/>
    </source>
</evidence>
<feature type="compositionally biased region" description="Polar residues" evidence="6">
    <location>
        <begin position="175"/>
        <end position="204"/>
    </location>
</feature>
<evidence type="ECO:0000256" key="3">
    <source>
        <dbReference type="ARBA" id="ARBA00012485"/>
    </source>
</evidence>
<feature type="compositionally biased region" description="Polar residues" evidence="6">
    <location>
        <begin position="242"/>
        <end position="252"/>
    </location>
</feature>
<feature type="compositionally biased region" description="Low complexity" evidence="6">
    <location>
        <begin position="229"/>
        <end position="238"/>
    </location>
</feature>
<feature type="compositionally biased region" description="Low complexity" evidence="6">
    <location>
        <begin position="841"/>
        <end position="851"/>
    </location>
</feature>
<evidence type="ECO:0000313" key="7">
    <source>
        <dbReference type="EMBL" id="KAE8258553.1"/>
    </source>
</evidence>
<feature type="compositionally biased region" description="Low complexity" evidence="6">
    <location>
        <begin position="23"/>
        <end position="56"/>
    </location>
</feature>
<dbReference type="Gene3D" id="3.90.1750.10">
    <property type="entry name" value="Hect, E3 ligase catalytic domains"/>
    <property type="match status" value="1"/>
</dbReference>
<feature type="compositionally biased region" description="Gly residues" evidence="6">
    <location>
        <begin position="1347"/>
        <end position="1360"/>
    </location>
</feature>
<feature type="compositionally biased region" description="Polar residues" evidence="6">
    <location>
        <begin position="57"/>
        <end position="71"/>
    </location>
</feature>
<evidence type="ECO:0000256" key="1">
    <source>
        <dbReference type="ARBA" id="ARBA00000885"/>
    </source>
</evidence>
<feature type="compositionally biased region" description="Low complexity" evidence="6">
    <location>
        <begin position="1411"/>
        <end position="1439"/>
    </location>
</feature>
<dbReference type="GO" id="GO:0061630">
    <property type="term" value="F:ubiquitin protein ligase activity"/>
    <property type="evidence" value="ECO:0007669"/>
    <property type="project" value="UniProtKB-EC"/>
</dbReference>
<feature type="compositionally biased region" description="Basic and acidic residues" evidence="6">
    <location>
        <begin position="258"/>
        <end position="286"/>
    </location>
</feature>
<evidence type="ECO:0000256" key="4">
    <source>
        <dbReference type="ARBA" id="ARBA00022679"/>
    </source>
</evidence>
<feature type="region of interest" description="Disordered" evidence="6">
    <location>
        <begin position="1343"/>
        <end position="1363"/>
    </location>
</feature>
<keyword evidence="5" id="KW-0833">Ubl conjugation pathway</keyword>
<accession>A0A177TVT4</accession>
<dbReference type="CDD" id="cd00078">
    <property type="entry name" value="HECTc"/>
    <property type="match status" value="1"/>
</dbReference>
<feature type="compositionally biased region" description="Low complexity" evidence="6">
    <location>
        <begin position="1458"/>
        <end position="1469"/>
    </location>
</feature>
<feature type="compositionally biased region" description="Low complexity" evidence="6">
    <location>
        <begin position="143"/>
        <end position="152"/>
    </location>
</feature>
<dbReference type="InterPro" id="IPR035983">
    <property type="entry name" value="Hect_E3_ubiquitin_ligase"/>
</dbReference>
<dbReference type="PROSITE" id="PS50237">
    <property type="entry name" value="HECT"/>
    <property type="match status" value="1"/>
</dbReference>
<dbReference type="InterPro" id="IPR057948">
    <property type="entry name" value="TPR_TRIP12_N"/>
</dbReference>
<dbReference type="GO" id="GO:0043161">
    <property type="term" value="P:proteasome-mediated ubiquitin-dependent protein catabolic process"/>
    <property type="evidence" value="ECO:0007669"/>
    <property type="project" value="TreeGrafter"/>
</dbReference>
<reference evidence="7" key="1">
    <citation type="submission" date="2016-04" db="EMBL/GenBank/DDBJ databases">
        <authorList>
            <person name="Nguyen H.D."/>
            <person name="Samba Siva P."/>
            <person name="Cullis J."/>
            <person name="Levesque C.A."/>
            <person name="Hambleton S."/>
        </authorList>
    </citation>
    <scope>NUCLEOTIDE SEQUENCE</scope>
    <source>
        <strain evidence="7">DAOMC 236416</strain>
    </source>
</reference>
<dbReference type="EMBL" id="LWDF02000066">
    <property type="protein sequence ID" value="KAE8258553.1"/>
    <property type="molecule type" value="Genomic_DNA"/>
</dbReference>
<dbReference type="Pfam" id="PF25579">
    <property type="entry name" value="TPR_TRIP12_N"/>
    <property type="match status" value="1"/>
</dbReference>
<dbReference type="Gene3D" id="1.25.10.10">
    <property type="entry name" value="Leucine-rich Repeat Variant"/>
    <property type="match status" value="1"/>
</dbReference>
<feature type="compositionally biased region" description="Low complexity" evidence="6">
    <location>
        <begin position="287"/>
        <end position="297"/>
    </location>
</feature>
<proteinExistence type="inferred from homology"/>
<dbReference type="InterPro" id="IPR016024">
    <property type="entry name" value="ARM-type_fold"/>
</dbReference>
<dbReference type="GO" id="GO:0000209">
    <property type="term" value="P:protein polyubiquitination"/>
    <property type="evidence" value="ECO:0007669"/>
    <property type="project" value="TreeGrafter"/>
</dbReference>